<dbReference type="FunFam" id="3.40.50.620:FF:000036">
    <property type="entry name" value="Glutamine-dependent NAD(+) synthetase"/>
    <property type="match status" value="1"/>
</dbReference>
<evidence type="ECO:0000256" key="1">
    <source>
        <dbReference type="ARBA" id="ARBA00005188"/>
    </source>
</evidence>
<dbReference type="PIRSF" id="PIRSF006630">
    <property type="entry name" value="NADS_GAT"/>
    <property type="match status" value="1"/>
</dbReference>
<dbReference type="EC" id="6.3.5.1" evidence="8"/>
<dbReference type="Pfam" id="PF02540">
    <property type="entry name" value="NAD_synthase"/>
    <property type="match status" value="1"/>
</dbReference>
<evidence type="ECO:0000256" key="4">
    <source>
        <dbReference type="ARBA" id="ARBA00022741"/>
    </source>
</evidence>
<dbReference type="InterPro" id="IPR014445">
    <property type="entry name" value="Gln-dep_NAD_synthase"/>
</dbReference>
<dbReference type="GO" id="GO:0005524">
    <property type="term" value="F:ATP binding"/>
    <property type="evidence" value="ECO:0007669"/>
    <property type="project" value="UniProtKB-UniRule"/>
</dbReference>
<dbReference type="InterPro" id="IPR036526">
    <property type="entry name" value="C-N_Hydrolase_sf"/>
</dbReference>
<keyword evidence="3 8" id="KW-0436">Ligase</keyword>
<dbReference type="GO" id="GO:0009435">
    <property type="term" value="P:NAD+ biosynthetic process"/>
    <property type="evidence" value="ECO:0007669"/>
    <property type="project" value="UniProtKB-UniRule"/>
</dbReference>
<dbReference type="InterPro" id="IPR003694">
    <property type="entry name" value="NAD_synthase"/>
</dbReference>
<dbReference type="PANTHER" id="PTHR23090:SF9">
    <property type="entry name" value="GLUTAMINE-DEPENDENT NAD(+) SYNTHETASE"/>
    <property type="match status" value="1"/>
</dbReference>
<dbReference type="Pfam" id="PF00795">
    <property type="entry name" value="CN_hydrolase"/>
    <property type="match status" value="1"/>
</dbReference>
<dbReference type="GO" id="GO:0003952">
    <property type="term" value="F:NAD+ synthase (glutamine-hydrolyzing) activity"/>
    <property type="evidence" value="ECO:0007669"/>
    <property type="project" value="UniProtKB-UniRule"/>
</dbReference>
<reference evidence="10" key="1">
    <citation type="submission" date="2022-07" db="EMBL/GenBank/DDBJ databases">
        <title>Phylogenomic reconstructions and comparative analyses of Kickxellomycotina fungi.</title>
        <authorList>
            <person name="Reynolds N.K."/>
            <person name="Stajich J.E."/>
            <person name="Barry K."/>
            <person name="Grigoriev I.V."/>
            <person name="Crous P."/>
            <person name="Smith M.E."/>
        </authorList>
    </citation>
    <scope>NUCLEOTIDE SEQUENCE</scope>
    <source>
        <strain evidence="10">RSA 1196</strain>
    </source>
</reference>
<protein>
    <recommendedName>
        <fullName evidence="8">Glutamine-dependent NAD(+) synthetase</fullName>
        <ecNumber evidence="8">6.3.5.1</ecNumber>
    </recommendedName>
    <alternativeName>
        <fullName evidence="8">NAD(+) synthase [glutamine-hydrolyzing]</fullName>
    </alternativeName>
</protein>
<proteinExistence type="inferred from homology"/>
<organism evidence="10 11">
    <name type="scientific">Dispira parvispora</name>
    <dbReference type="NCBI Taxonomy" id="1520584"/>
    <lineage>
        <taxon>Eukaryota</taxon>
        <taxon>Fungi</taxon>
        <taxon>Fungi incertae sedis</taxon>
        <taxon>Zoopagomycota</taxon>
        <taxon>Kickxellomycotina</taxon>
        <taxon>Dimargaritomycetes</taxon>
        <taxon>Dimargaritales</taxon>
        <taxon>Dimargaritaceae</taxon>
        <taxon>Dispira</taxon>
    </lineage>
</organism>
<accession>A0A9W8E2A8</accession>
<dbReference type="PROSITE" id="PS50263">
    <property type="entry name" value="CN_HYDROLASE"/>
    <property type="match status" value="1"/>
</dbReference>
<dbReference type="CDD" id="cd00553">
    <property type="entry name" value="NAD_synthase"/>
    <property type="match status" value="1"/>
</dbReference>
<dbReference type="NCBIfam" id="TIGR00552">
    <property type="entry name" value="nadE"/>
    <property type="match status" value="1"/>
</dbReference>
<dbReference type="InterPro" id="IPR014729">
    <property type="entry name" value="Rossmann-like_a/b/a_fold"/>
</dbReference>
<dbReference type="EMBL" id="JANBPY010000655">
    <property type="protein sequence ID" value="KAJ1964871.1"/>
    <property type="molecule type" value="Genomic_DNA"/>
</dbReference>
<dbReference type="CDD" id="cd07570">
    <property type="entry name" value="GAT_Gln-NAD-synth"/>
    <property type="match status" value="1"/>
</dbReference>
<keyword evidence="5 8" id="KW-0067">ATP-binding</keyword>
<sequence>MPSLVTIATCSLNQWALDFQGNLDRILTSVKLAKERGAKLRTGPELEITGYGCQDHFYESDTYHHAWEALVEILKAPECHDIVLDIGMPVLHRDAHYNCRMVLWNGKVLLIRPKMCMANDGNYRELRWFTPWTKKRTVEDYYLPECVRQVTGQDTVPFGDAVVQTQDTCVGIELCEELFTPQSPHINMFLDGVDIITNSSGSHHELRKLNRRVDLIRNATTQHGGAYAYANQQGCDGDRLYYDGCALISVNGQILAQGSQFSLNDIEVVTATFDLDDIRSLRASSSSRCAQATSAPRYPRVHIQTSLAHDNLKEMVRPSAPVEVSLHSTAEEISLGPACWLWDYLRRSGMSGFFLPLSGGLDSCSTAIIVDSMCRLVLDAAREGNTQVLQDCRRICGYPEDSDYIPSSTQEIANHLFHTCFMGTENSGTDTRGRAKALADYIGTYHTDLNMDSVVSAVTTLFQTVTGKKPSYKVHGGSHTENLALQNIQARLRMVLAYLFAQLLPWTRSKNGSLLVLGSANVDECLRGYMTKYDCSSADINPIGGISKTDLRDFLAFYREKHQLPILSSFLDATPTAELVPFSSTYIQTDEEEMGMTYSELSIFGRLRKVARCGPVSMFNKLLYEWTPRLSPSEVARKVKSFFFYYSINRHKMTTLTPAYHAESYSPDDNRFDLRPFLYNARWTWQFKAIDNIVDTSENN</sequence>
<dbReference type="SUPFAM" id="SSF52402">
    <property type="entry name" value="Adenine nucleotide alpha hydrolases-like"/>
    <property type="match status" value="1"/>
</dbReference>
<comment type="caution">
    <text evidence="10">The sequence shown here is derived from an EMBL/GenBank/DDBJ whole genome shotgun (WGS) entry which is preliminary data.</text>
</comment>
<dbReference type="GO" id="GO:0005737">
    <property type="term" value="C:cytoplasm"/>
    <property type="evidence" value="ECO:0007669"/>
    <property type="project" value="InterPro"/>
</dbReference>
<keyword evidence="6 8" id="KW-0520">NAD</keyword>
<dbReference type="GO" id="GO:0004359">
    <property type="term" value="F:glutaminase activity"/>
    <property type="evidence" value="ECO:0007669"/>
    <property type="project" value="InterPro"/>
</dbReference>
<gene>
    <name evidence="10" type="primary">QNS1</name>
    <name evidence="10" type="ORF">IWQ62_002809</name>
</gene>
<name>A0A9W8E2A8_9FUNG</name>
<dbReference type="HAMAP" id="MF_02090">
    <property type="entry name" value="NadE_glutamine_dep"/>
    <property type="match status" value="1"/>
</dbReference>
<dbReference type="Gene3D" id="3.40.50.620">
    <property type="entry name" value="HUPs"/>
    <property type="match status" value="1"/>
</dbReference>
<evidence type="ECO:0000259" key="9">
    <source>
        <dbReference type="PROSITE" id="PS50263"/>
    </source>
</evidence>
<dbReference type="InterPro" id="IPR003010">
    <property type="entry name" value="C-N_Hydrolase"/>
</dbReference>
<keyword evidence="11" id="KW-1185">Reference proteome</keyword>
<evidence type="ECO:0000256" key="2">
    <source>
        <dbReference type="ARBA" id="ARBA00007145"/>
    </source>
</evidence>
<keyword evidence="4 8" id="KW-0547">Nucleotide-binding</keyword>
<evidence type="ECO:0000256" key="8">
    <source>
        <dbReference type="PIRNR" id="PIRNR006630"/>
    </source>
</evidence>
<evidence type="ECO:0000256" key="7">
    <source>
        <dbReference type="ARBA" id="ARBA00052340"/>
    </source>
</evidence>
<dbReference type="SUPFAM" id="SSF56317">
    <property type="entry name" value="Carbon-nitrogen hydrolase"/>
    <property type="match status" value="1"/>
</dbReference>
<comment type="similarity">
    <text evidence="2 8">In the C-terminal section; belongs to the NAD synthetase family.</text>
</comment>
<comment type="pathway">
    <text evidence="1 8">Cofactor biosynthesis; NAD(+) biosynthesis; NAD(+) from deamido-NAD(+) (L-Gln route): step 1/1.</text>
</comment>
<dbReference type="Gene3D" id="3.60.110.10">
    <property type="entry name" value="Carbon-nitrogen hydrolase"/>
    <property type="match status" value="1"/>
</dbReference>
<dbReference type="Proteomes" id="UP001150925">
    <property type="component" value="Unassembled WGS sequence"/>
</dbReference>
<evidence type="ECO:0000256" key="3">
    <source>
        <dbReference type="ARBA" id="ARBA00022598"/>
    </source>
</evidence>
<dbReference type="InterPro" id="IPR022310">
    <property type="entry name" value="NAD/GMP_synthase"/>
</dbReference>
<evidence type="ECO:0000256" key="6">
    <source>
        <dbReference type="ARBA" id="ARBA00023027"/>
    </source>
</evidence>
<feature type="domain" description="CN hydrolase" evidence="9">
    <location>
        <begin position="5"/>
        <end position="275"/>
    </location>
</feature>
<evidence type="ECO:0000256" key="5">
    <source>
        <dbReference type="ARBA" id="ARBA00022840"/>
    </source>
</evidence>
<dbReference type="PANTHER" id="PTHR23090">
    <property type="entry name" value="NH 3 /GLUTAMINE-DEPENDENT NAD + SYNTHETASE"/>
    <property type="match status" value="1"/>
</dbReference>
<dbReference type="OrthoDB" id="2020662at2759"/>
<evidence type="ECO:0000313" key="10">
    <source>
        <dbReference type="EMBL" id="KAJ1964871.1"/>
    </source>
</evidence>
<evidence type="ECO:0000313" key="11">
    <source>
        <dbReference type="Proteomes" id="UP001150925"/>
    </source>
</evidence>
<comment type="catalytic activity">
    <reaction evidence="7 8">
        <text>deamido-NAD(+) + L-glutamine + ATP + H2O = L-glutamate + AMP + diphosphate + NAD(+) + H(+)</text>
        <dbReference type="Rhea" id="RHEA:24384"/>
        <dbReference type="ChEBI" id="CHEBI:15377"/>
        <dbReference type="ChEBI" id="CHEBI:15378"/>
        <dbReference type="ChEBI" id="CHEBI:29985"/>
        <dbReference type="ChEBI" id="CHEBI:30616"/>
        <dbReference type="ChEBI" id="CHEBI:33019"/>
        <dbReference type="ChEBI" id="CHEBI:57540"/>
        <dbReference type="ChEBI" id="CHEBI:58359"/>
        <dbReference type="ChEBI" id="CHEBI:58437"/>
        <dbReference type="ChEBI" id="CHEBI:456215"/>
        <dbReference type="EC" id="6.3.5.1"/>
    </reaction>
</comment>
<dbReference type="AlphaFoldDB" id="A0A9W8E2A8"/>
<dbReference type="FunFam" id="3.60.110.10:FF:000003">
    <property type="entry name" value="Glutamine-dependent NAD(+) synthetase"/>
    <property type="match status" value="1"/>
</dbReference>